<keyword evidence="1" id="KW-0812">Transmembrane</keyword>
<organism evidence="2 3">
    <name type="scientific">Mycena pura</name>
    <dbReference type="NCBI Taxonomy" id="153505"/>
    <lineage>
        <taxon>Eukaryota</taxon>
        <taxon>Fungi</taxon>
        <taxon>Dikarya</taxon>
        <taxon>Basidiomycota</taxon>
        <taxon>Agaricomycotina</taxon>
        <taxon>Agaricomycetes</taxon>
        <taxon>Agaricomycetidae</taxon>
        <taxon>Agaricales</taxon>
        <taxon>Marasmiineae</taxon>
        <taxon>Mycenaceae</taxon>
        <taxon>Mycena</taxon>
    </lineage>
</organism>
<feature type="transmembrane region" description="Helical" evidence="1">
    <location>
        <begin position="133"/>
        <end position="158"/>
    </location>
</feature>
<dbReference type="GO" id="GO:0016020">
    <property type="term" value="C:membrane"/>
    <property type="evidence" value="ECO:0007669"/>
    <property type="project" value="TreeGrafter"/>
</dbReference>
<evidence type="ECO:0000313" key="2">
    <source>
        <dbReference type="EMBL" id="KAJ7220003.1"/>
    </source>
</evidence>
<dbReference type="Proteomes" id="UP001219525">
    <property type="component" value="Unassembled WGS sequence"/>
</dbReference>
<feature type="transmembrane region" description="Helical" evidence="1">
    <location>
        <begin position="41"/>
        <end position="60"/>
    </location>
</feature>
<protein>
    <recommendedName>
        <fullName evidence="4">DUF1295-domain-containing protein</fullName>
    </recommendedName>
</protein>
<keyword evidence="3" id="KW-1185">Reference proteome</keyword>
<dbReference type="PANTHER" id="PTHR32251">
    <property type="entry name" value="3-OXO-5-ALPHA-STEROID 4-DEHYDROGENASE"/>
    <property type="match status" value="1"/>
</dbReference>
<dbReference type="Gene3D" id="1.20.120.1630">
    <property type="match status" value="1"/>
</dbReference>
<dbReference type="AlphaFoldDB" id="A0AAD6VWK7"/>
<dbReference type="Pfam" id="PF06966">
    <property type="entry name" value="DUF1295"/>
    <property type="match status" value="1"/>
</dbReference>
<feature type="transmembrane region" description="Helical" evidence="1">
    <location>
        <begin position="12"/>
        <end position="29"/>
    </location>
</feature>
<evidence type="ECO:0008006" key="4">
    <source>
        <dbReference type="Google" id="ProtNLM"/>
    </source>
</evidence>
<proteinExistence type="predicted"/>
<feature type="transmembrane region" description="Helical" evidence="1">
    <location>
        <begin position="80"/>
        <end position="98"/>
    </location>
</feature>
<dbReference type="EMBL" id="JARJCW010000010">
    <property type="protein sequence ID" value="KAJ7220003.1"/>
    <property type="molecule type" value="Genomic_DNA"/>
</dbReference>
<evidence type="ECO:0000313" key="3">
    <source>
        <dbReference type="Proteomes" id="UP001219525"/>
    </source>
</evidence>
<gene>
    <name evidence="2" type="ORF">GGX14DRAFT_585008</name>
</gene>
<comment type="caution">
    <text evidence="2">The sequence shown here is derived from an EMBL/GenBank/DDBJ whole genome shotgun (WGS) entry which is preliminary data.</text>
</comment>
<keyword evidence="1" id="KW-0472">Membrane</keyword>
<keyword evidence="1" id="KW-1133">Transmembrane helix</keyword>
<sequence length="359" mass="40623">MSIPMSIPPAFQWPVQFCLAVTAATYVASVVTSNVSQVDRLWTFLPTIYTAYFALLPLWPQQQLFYLAPYTPPALSIVPGAYSPRALMMLALIVTWMFRLSYNTYRRGLFSLKDEDYRWAILRSQLHPIIFQIVNLTFISGIQNVLLLLLGIPTYFVAIQPPQPLNGQDYGVIALSLLVLALEFTADNQQFAYQTFKHTPRRYHEHHQWLGARLDWTAADVERGFLTRGLWAWSRHPNFLCEQSFWWIMNLASLPKYPTPAELISIVRAPVFDPYALLQPLLPLTPVLALSALFFSSTRYTEGITAAKYSGYASYQARVGMFSPVDTILKGIMLALLGQKAAAEKVVWGSETKGKGKVE</sequence>
<evidence type="ECO:0000256" key="1">
    <source>
        <dbReference type="SAM" id="Phobius"/>
    </source>
</evidence>
<name>A0AAD6VWK7_9AGAR</name>
<dbReference type="InterPro" id="IPR010721">
    <property type="entry name" value="UstE-like"/>
</dbReference>
<reference evidence="2" key="1">
    <citation type="submission" date="2023-03" db="EMBL/GenBank/DDBJ databases">
        <title>Massive genome expansion in bonnet fungi (Mycena s.s.) driven by repeated elements and novel gene families across ecological guilds.</title>
        <authorList>
            <consortium name="Lawrence Berkeley National Laboratory"/>
            <person name="Harder C.B."/>
            <person name="Miyauchi S."/>
            <person name="Viragh M."/>
            <person name="Kuo A."/>
            <person name="Thoen E."/>
            <person name="Andreopoulos B."/>
            <person name="Lu D."/>
            <person name="Skrede I."/>
            <person name="Drula E."/>
            <person name="Henrissat B."/>
            <person name="Morin E."/>
            <person name="Kohler A."/>
            <person name="Barry K."/>
            <person name="LaButti K."/>
            <person name="Morin E."/>
            <person name="Salamov A."/>
            <person name="Lipzen A."/>
            <person name="Mereny Z."/>
            <person name="Hegedus B."/>
            <person name="Baldrian P."/>
            <person name="Stursova M."/>
            <person name="Weitz H."/>
            <person name="Taylor A."/>
            <person name="Grigoriev I.V."/>
            <person name="Nagy L.G."/>
            <person name="Martin F."/>
            <person name="Kauserud H."/>
        </authorList>
    </citation>
    <scope>NUCLEOTIDE SEQUENCE</scope>
    <source>
        <strain evidence="2">9144</strain>
    </source>
</reference>
<dbReference type="PANTHER" id="PTHR32251:SF23">
    <property type="entry name" value="3-OXO-5-ALPHA-STEROID 4-DEHYDROGENASE (DUF1295)"/>
    <property type="match status" value="1"/>
</dbReference>
<accession>A0AAD6VWK7</accession>